<accession>A0AAU0PX79</accession>
<keyword evidence="3" id="KW-1185">Reference proteome</keyword>
<name>A0AAU0PX79_9CORY</name>
<reference evidence="2 3" key="1">
    <citation type="submission" date="2023-10" db="EMBL/GenBank/DDBJ databases">
        <title>complete genome sequence of Corynebacterium pseudokroppenstedtii P15-C1.</title>
        <authorList>
            <person name="Bruggemann H."/>
            <person name="Poehlein A."/>
        </authorList>
    </citation>
    <scope>NUCLEOTIDE SEQUENCE [LARGE SCALE GENOMIC DNA]</scope>
    <source>
        <strain evidence="2 3">P15_C1</strain>
    </source>
</reference>
<evidence type="ECO:0000256" key="1">
    <source>
        <dbReference type="SAM" id="MobiDB-lite"/>
    </source>
</evidence>
<organism evidence="2 3">
    <name type="scientific">Corynebacterium pseudokroppenstedtii</name>
    <dbReference type="NCBI Taxonomy" id="2804917"/>
    <lineage>
        <taxon>Bacteria</taxon>
        <taxon>Bacillati</taxon>
        <taxon>Actinomycetota</taxon>
        <taxon>Actinomycetes</taxon>
        <taxon>Mycobacteriales</taxon>
        <taxon>Corynebacteriaceae</taxon>
        <taxon>Corynebacterium</taxon>
    </lineage>
</organism>
<proteinExistence type="predicted"/>
<feature type="region of interest" description="Disordered" evidence="1">
    <location>
        <begin position="98"/>
        <end position="151"/>
    </location>
</feature>
<protein>
    <submittedName>
        <fullName evidence="2">Uncharacterized protein</fullName>
    </submittedName>
</protein>
<dbReference type="RefSeq" id="WP_221924342.1">
    <property type="nucleotide sequence ID" value="NZ_CP137757.1"/>
</dbReference>
<evidence type="ECO:0000313" key="3">
    <source>
        <dbReference type="Proteomes" id="UP001174314"/>
    </source>
</evidence>
<evidence type="ECO:0000313" key="2">
    <source>
        <dbReference type="EMBL" id="WPF24512.1"/>
    </source>
</evidence>
<dbReference type="Proteomes" id="UP001174314">
    <property type="component" value="Chromosome"/>
</dbReference>
<dbReference type="AlphaFoldDB" id="A0AAU0PX79"/>
<dbReference type="KEGG" id="cpsk:Q0N40_08195"/>
<gene>
    <name evidence="2" type="ORF">Q0N40_08195</name>
</gene>
<sequence length="174" mass="18745">MEPMQLNGGRFYLRPLSADDRINDVPALTLAADWADHSSDKSAHSAGSGSTIDESFIELRRNQWLTGTALSWAVCEQTQVEMLAEAILFSDDGVIVDPSEDSEASSDYGQSDDAHSVPKATHATLSIRPAGDPTRVVPNEPDAEKKTVGDAVEEAEGTIKRWAEGYLGLTVTLI</sequence>
<dbReference type="EMBL" id="CP137757">
    <property type="protein sequence ID" value="WPF24512.1"/>
    <property type="molecule type" value="Genomic_DNA"/>
</dbReference>